<comment type="caution">
    <text evidence="1">The sequence shown here is derived from an EMBL/GenBank/DDBJ whole genome shotgun (WGS) entry which is preliminary data.</text>
</comment>
<dbReference type="EMBL" id="JASNQZ010000011">
    <property type="protein sequence ID" value="KAL0950856.1"/>
    <property type="molecule type" value="Genomic_DNA"/>
</dbReference>
<accession>A0ABR3J5S1</accession>
<reference evidence="2" key="1">
    <citation type="submission" date="2024-06" db="EMBL/GenBank/DDBJ databases">
        <title>Multi-omics analyses provide insights into the biosynthesis of the anticancer antibiotic pleurotin in Hohenbuehelia grisea.</title>
        <authorList>
            <person name="Weaver J.A."/>
            <person name="Alberti F."/>
        </authorList>
    </citation>
    <scope>NUCLEOTIDE SEQUENCE [LARGE SCALE GENOMIC DNA]</scope>
    <source>
        <strain evidence="2">T-177</strain>
    </source>
</reference>
<sequence>MRYCRAYDDPSPPISRAGIHVCMSLGTKFALHLHLLQIPPFVWVHPQNSIACGLWKGYILIRSRTVSRNGHIPDFPFMTVLWALTSATLLHGTSVAGWKLRFEDLGPTHRHIQIAGAPTFI</sequence>
<proteinExistence type="predicted"/>
<name>A0ABR3J5S1_9AGAR</name>
<evidence type="ECO:0000313" key="1">
    <source>
        <dbReference type="EMBL" id="KAL0950856.1"/>
    </source>
</evidence>
<protein>
    <submittedName>
        <fullName evidence="1">Uncharacterized protein</fullName>
    </submittedName>
</protein>
<organism evidence="1 2">
    <name type="scientific">Hohenbuehelia grisea</name>
    <dbReference type="NCBI Taxonomy" id="104357"/>
    <lineage>
        <taxon>Eukaryota</taxon>
        <taxon>Fungi</taxon>
        <taxon>Dikarya</taxon>
        <taxon>Basidiomycota</taxon>
        <taxon>Agaricomycotina</taxon>
        <taxon>Agaricomycetes</taxon>
        <taxon>Agaricomycetidae</taxon>
        <taxon>Agaricales</taxon>
        <taxon>Pleurotineae</taxon>
        <taxon>Pleurotaceae</taxon>
        <taxon>Hohenbuehelia</taxon>
    </lineage>
</organism>
<dbReference type="Proteomes" id="UP001556367">
    <property type="component" value="Unassembled WGS sequence"/>
</dbReference>
<keyword evidence="2" id="KW-1185">Reference proteome</keyword>
<gene>
    <name evidence="1" type="ORF">HGRIS_007614</name>
</gene>
<evidence type="ECO:0000313" key="2">
    <source>
        <dbReference type="Proteomes" id="UP001556367"/>
    </source>
</evidence>